<keyword evidence="4" id="KW-1185">Reference proteome</keyword>
<dbReference type="InterPro" id="IPR011008">
    <property type="entry name" value="Dimeric_a/b-barrel"/>
</dbReference>
<proteinExistence type="inferred from homology"/>
<evidence type="ECO:0000313" key="4">
    <source>
        <dbReference type="Proteomes" id="UP001215598"/>
    </source>
</evidence>
<dbReference type="Proteomes" id="UP001215598">
    <property type="component" value="Unassembled WGS sequence"/>
</dbReference>
<dbReference type="Gene3D" id="3.30.70.100">
    <property type="match status" value="1"/>
</dbReference>
<comment type="caution">
    <text evidence="3">The sequence shown here is derived from an EMBL/GenBank/DDBJ whole genome shotgun (WGS) entry which is preliminary data.</text>
</comment>
<evidence type="ECO:0000256" key="1">
    <source>
        <dbReference type="ARBA" id="ARBA00005986"/>
    </source>
</evidence>
<dbReference type="AlphaFoldDB" id="A0AAD7K123"/>
<dbReference type="GO" id="GO:0016491">
    <property type="term" value="F:oxidoreductase activity"/>
    <property type="evidence" value="ECO:0007669"/>
    <property type="project" value="InterPro"/>
</dbReference>
<protein>
    <recommendedName>
        <fullName evidence="2">EthD domain-containing protein</fullName>
    </recommendedName>
</protein>
<gene>
    <name evidence="3" type="ORF">B0H16DRAFT_1512344</name>
</gene>
<accession>A0AAD7K123</accession>
<evidence type="ECO:0000259" key="2">
    <source>
        <dbReference type="Pfam" id="PF07110"/>
    </source>
</evidence>
<dbReference type="SUPFAM" id="SSF54909">
    <property type="entry name" value="Dimeric alpha+beta barrel"/>
    <property type="match status" value="1"/>
</dbReference>
<dbReference type="Pfam" id="PF07110">
    <property type="entry name" value="EthD"/>
    <property type="match status" value="1"/>
</dbReference>
<feature type="domain" description="EthD" evidence="2">
    <location>
        <begin position="17"/>
        <end position="99"/>
    </location>
</feature>
<dbReference type="EMBL" id="JARKIB010000013">
    <property type="protein sequence ID" value="KAJ7773436.1"/>
    <property type="molecule type" value="Genomic_DNA"/>
</dbReference>
<reference evidence="3" key="1">
    <citation type="submission" date="2023-03" db="EMBL/GenBank/DDBJ databases">
        <title>Massive genome expansion in bonnet fungi (Mycena s.s.) driven by repeated elements and novel gene families across ecological guilds.</title>
        <authorList>
            <consortium name="Lawrence Berkeley National Laboratory"/>
            <person name="Harder C.B."/>
            <person name="Miyauchi S."/>
            <person name="Viragh M."/>
            <person name="Kuo A."/>
            <person name="Thoen E."/>
            <person name="Andreopoulos B."/>
            <person name="Lu D."/>
            <person name="Skrede I."/>
            <person name="Drula E."/>
            <person name="Henrissat B."/>
            <person name="Morin E."/>
            <person name="Kohler A."/>
            <person name="Barry K."/>
            <person name="LaButti K."/>
            <person name="Morin E."/>
            <person name="Salamov A."/>
            <person name="Lipzen A."/>
            <person name="Mereny Z."/>
            <person name="Hegedus B."/>
            <person name="Baldrian P."/>
            <person name="Stursova M."/>
            <person name="Weitz H."/>
            <person name="Taylor A."/>
            <person name="Grigoriev I.V."/>
            <person name="Nagy L.G."/>
            <person name="Martin F."/>
            <person name="Kauserud H."/>
        </authorList>
    </citation>
    <scope>NUCLEOTIDE SEQUENCE</scope>
    <source>
        <strain evidence="3">CBHHK182m</strain>
    </source>
</reference>
<dbReference type="InterPro" id="IPR009799">
    <property type="entry name" value="EthD_dom"/>
</dbReference>
<evidence type="ECO:0000313" key="3">
    <source>
        <dbReference type="EMBL" id="KAJ7773436.1"/>
    </source>
</evidence>
<comment type="similarity">
    <text evidence="1">Belongs to the tpcK family.</text>
</comment>
<name>A0AAD7K123_9AGAR</name>
<organism evidence="3 4">
    <name type="scientific">Mycena metata</name>
    <dbReference type="NCBI Taxonomy" id="1033252"/>
    <lineage>
        <taxon>Eukaryota</taxon>
        <taxon>Fungi</taxon>
        <taxon>Dikarya</taxon>
        <taxon>Basidiomycota</taxon>
        <taxon>Agaricomycotina</taxon>
        <taxon>Agaricomycetes</taxon>
        <taxon>Agaricomycetidae</taxon>
        <taxon>Agaricales</taxon>
        <taxon>Marasmiineae</taxon>
        <taxon>Mycenaceae</taxon>
        <taxon>Mycena</taxon>
    </lineage>
</organism>
<sequence length="115" mass="13437">MSFRTDRVRLFVLIKKKPSLSQEEFHQYWATTHGALFSSLEVVKKNLLRYEQAHTNESVLSADAMGIFEADSYAKIFEVFQSEEYKRIVIPDEECYLDRNATQMLPLDLLSIIDQ</sequence>